<evidence type="ECO:0000313" key="4">
    <source>
        <dbReference type="Proteomes" id="UP001596395"/>
    </source>
</evidence>
<dbReference type="RefSeq" id="WP_336351548.1">
    <property type="nucleotide sequence ID" value="NZ_JAZAQL010000003.1"/>
</dbReference>
<dbReference type="AlphaFoldDB" id="A0ABD5VGJ6"/>
<dbReference type="Gene3D" id="1.10.10.10">
    <property type="entry name" value="Winged helix-like DNA-binding domain superfamily/Winged helix DNA-binding domain"/>
    <property type="match status" value="1"/>
</dbReference>
<feature type="compositionally biased region" description="Basic and acidic residues" evidence="1">
    <location>
        <begin position="1"/>
        <end position="10"/>
    </location>
</feature>
<sequence>MRDDEPEKQGPADAGPSSPNDLSRDDVHRVLASTCRRRLVTLLFDDRSRTRDELATILAGWEATGNRPMATATDRARIEVELHHHHLPLLDDLGVVSYDPTSGRVVLEALTDETKATIERERDSPSARE</sequence>
<gene>
    <name evidence="3" type="ORF">ACFQGB_17210</name>
</gene>
<proteinExistence type="predicted"/>
<dbReference type="Pfam" id="PF24035">
    <property type="entry name" value="DUF7344"/>
    <property type="match status" value="1"/>
</dbReference>
<dbReference type="Proteomes" id="UP001596395">
    <property type="component" value="Unassembled WGS sequence"/>
</dbReference>
<accession>A0ABD5VGJ6</accession>
<dbReference type="EMBL" id="JBHSXN010000003">
    <property type="protein sequence ID" value="MFC6954607.1"/>
    <property type="molecule type" value="Genomic_DNA"/>
</dbReference>
<keyword evidence="4" id="KW-1185">Reference proteome</keyword>
<comment type="caution">
    <text evidence="3">The sequence shown here is derived from an EMBL/GenBank/DDBJ whole genome shotgun (WGS) entry which is preliminary data.</text>
</comment>
<reference evidence="3 4" key="1">
    <citation type="journal article" date="2019" name="Int. J. Syst. Evol. Microbiol.">
        <title>The Global Catalogue of Microorganisms (GCM) 10K type strain sequencing project: providing services to taxonomists for standard genome sequencing and annotation.</title>
        <authorList>
            <consortium name="The Broad Institute Genomics Platform"/>
            <consortium name="The Broad Institute Genome Sequencing Center for Infectious Disease"/>
            <person name="Wu L."/>
            <person name="Ma J."/>
        </authorList>
    </citation>
    <scope>NUCLEOTIDE SEQUENCE [LARGE SCALE GENOMIC DNA]</scope>
    <source>
        <strain evidence="3 4">GX26</strain>
    </source>
</reference>
<evidence type="ECO:0000313" key="3">
    <source>
        <dbReference type="EMBL" id="MFC6954607.1"/>
    </source>
</evidence>
<protein>
    <submittedName>
        <fullName evidence="3">ArsR family transcriptional regulator</fullName>
    </submittedName>
</protein>
<evidence type="ECO:0000256" key="1">
    <source>
        <dbReference type="SAM" id="MobiDB-lite"/>
    </source>
</evidence>
<feature type="domain" description="DUF7344" evidence="2">
    <location>
        <begin position="29"/>
        <end position="105"/>
    </location>
</feature>
<dbReference type="InterPro" id="IPR036388">
    <property type="entry name" value="WH-like_DNA-bd_sf"/>
</dbReference>
<organism evidence="3 4">
    <name type="scientific">Halorubellus litoreus</name>
    <dbReference type="NCBI Taxonomy" id="755308"/>
    <lineage>
        <taxon>Archaea</taxon>
        <taxon>Methanobacteriati</taxon>
        <taxon>Methanobacteriota</taxon>
        <taxon>Stenosarchaea group</taxon>
        <taxon>Halobacteria</taxon>
        <taxon>Halobacteriales</taxon>
        <taxon>Halorubellaceae</taxon>
        <taxon>Halorubellus</taxon>
    </lineage>
</organism>
<dbReference type="InterPro" id="IPR055768">
    <property type="entry name" value="DUF7344"/>
</dbReference>
<name>A0ABD5VGJ6_9EURY</name>
<feature type="region of interest" description="Disordered" evidence="1">
    <location>
        <begin position="1"/>
        <end position="26"/>
    </location>
</feature>
<evidence type="ECO:0000259" key="2">
    <source>
        <dbReference type="Pfam" id="PF24035"/>
    </source>
</evidence>